<keyword evidence="2" id="KW-1185">Reference proteome</keyword>
<organism evidence="1 2">
    <name type="scientific">Antarcticirhabdus aurantiaca</name>
    <dbReference type="NCBI Taxonomy" id="2606717"/>
    <lineage>
        <taxon>Bacteria</taxon>
        <taxon>Pseudomonadati</taxon>
        <taxon>Pseudomonadota</taxon>
        <taxon>Alphaproteobacteria</taxon>
        <taxon>Hyphomicrobiales</taxon>
        <taxon>Aurantimonadaceae</taxon>
        <taxon>Antarcticirhabdus</taxon>
    </lineage>
</organism>
<accession>A0ACD4NL53</accession>
<name>A0ACD4NL53_9HYPH</name>
<evidence type="ECO:0000313" key="2">
    <source>
        <dbReference type="Proteomes" id="UP001163223"/>
    </source>
</evidence>
<reference evidence="1" key="1">
    <citation type="submission" date="2022-11" db="EMBL/GenBank/DDBJ databases">
        <title>beta-Carotene-producing bacterium, Jeongeuplla avenae sp. nov., alleviates the salt stress of Arabidopsis seedlings.</title>
        <authorList>
            <person name="Jiang L."/>
            <person name="Lee J."/>
        </authorList>
    </citation>
    <scope>NUCLEOTIDE SEQUENCE</scope>
    <source>
        <strain evidence="1">DY_R2A_6</strain>
    </source>
</reference>
<evidence type="ECO:0000313" key="1">
    <source>
        <dbReference type="EMBL" id="WAJ27657.1"/>
    </source>
</evidence>
<dbReference type="Proteomes" id="UP001163223">
    <property type="component" value="Chromosome"/>
</dbReference>
<sequence length="391" mass="40933">MDMTPPPQPTPQNRARTPRKLAFVATEDWFFASHFLPMARAAVADGFEVVVIARRSAAAAAIEALGARVVDLPAERRAVGPLALGSAVRRLAAILRAEQPDIVHCIAIKSIVTGGLAARLAGIERRIFALTGLGFLGAANDPARRAARGVLRRLVRGPLESRATRYLLENPDDAAFLGLAAGDPRTVLVGGAGVDPALFDPEAWLEAPPLRVAIVSRLLWTKGIDVAVEALRIARGRGAAVTLSLFGEADPANPKSVSAQALAEWREVEGLTIHGRTSDVPAVWREHHVCCLPSRGGEGLPRSLLEGAAAGRAMLTTAVPGCGAFVRDGLDGFVVPPGDAQALAEAMIRLAADPARARAMGASARARVLAGYTEADVGRAYAALLRDLAAA</sequence>
<proteinExistence type="predicted"/>
<protein>
    <submittedName>
        <fullName evidence="1">Glycosyltransferase family 4 protein</fullName>
    </submittedName>
</protein>
<dbReference type="EMBL" id="CP113520">
    <property type="protein sequence ID" value="WAJ27657.1"/>
    <property type="molecule type" value="Genomic_DNA"/>
</dbReference>
<gene>
    <name evidence="1" type="ORF">OXU80_22900</name>
</gene>